<evidence type="ECO:0000313" key="1">
    <source>
        <dbReference type="EMBL" id="CUN94087.1"/>
    </source>
</evidence>
<dbReference type="Proteomes" id="UP000095431">
    <property type="component" value="Unassembled WGS sequence"/>
</dbReference>
<proteinExistence type="predicted"/>
<gene>
    <name evidence="1" type="ORF">ERS852478_01440</name>
</gene>
<accession>A0A174AZS4</accession>
<organism evidence="1 2">
    <name type="scientific">Blautia wexlerae</name>
    <dbReference type="NCBI Taxonomy" id="418240"/>
    <lineage>
        <taxon>Bacteria</taxon>
        <taxon>Bacillati</taxon>
        <taxon>Bacillota</taxon>
        <taxon>Clostridia</taxon>
        <taxon>Lachnospirales</taxon>
        <taxon>Lachnospiraceae</taxon>
        <taxon>Blautia</taxon>
    </lineage>
</organism>
<protein>
    <submittedName>
        <fullName evidence="1">Uncharacterized protein</fullName>
    </submittedName>
</protein>
<evidence type="ECO:0000313" key="2">
    <source>
        <dbReference type="Proteomes" id="UP000095431"/>
    </source>
</evidence>
<sequence>MAGTYTYEPAMITSYGKDRMRFELGDVMVDGRERTCALSDEEYIVLCDDVQSAKDWKRAKLKCLESIFRRFSFEPDTTVGPTSFKFGDRAKLWQEEYEALRKELRLASVSPSAILMNAGDMSKQPPPYFYNGMMSHEESEGDDI</sequence>
<dbReference type="EMBL" id="CYZN01000008">
    <property type="protein sequence ID" value="CUN94087.1"/>
    <property type="molecule type" value="Genomic_DNA"/>
</dbReference>
<reference evidence="1 2" key="1">
    <citation type="submission" date="2015-09" db="EMBL/GenBank/DDBJ databases">
        <authorList>
            <consortium name="Pathogen Informatics"/>
        </authorList>
    </citation>
    <scope>NUCLEOTIDE SEQUENCE [LARGE SCALE GENOMIC DNA]</scope>
    <source>
        <strain evidence="1 2">2789STDY5834863</strain>
    </source>
</reference>
<dbReference type="AlphaFoldDB" id="A0A174AZS4"/>
<name>A0A174AZS4_9FIRM</name>
<dbReference type="RefSeq" id="WP_055200087.1">
    <property type="nucleotide sequence ID" value="NZ_BTHH01000009.1"/>
</dbReference>